<proteinExistence type="predicted"/>
<sequence length="183" mass="21005">MTSLTHFINLLTGKFSNIEQYNELSRKSKVNVPYAEHVNTVCNHKIVNLPNGFKGIFMLEESYYTLKGTTHGAPHLFLFTEEAEGIRLTSYEIPNGYSKDTFTYNNLTEVDFNALKPSEAFTPAMYFLKDGVWEGGSVSMFSPILKFTLWERFSQDCLEVTETMEVNGKRTFGYDTPIIYKRT</sequence>
<accession>A0A7X2NM59</accession>
<evidence type="ECO:0000313" key="2">
    <source>
        <dbReference type="Proteomes" id="UP000429958"/>
    </source>
</evidence>
<evidence type="ECO:0000313" key="1">
    <source>
        <dbReference type="EMBL" id="MSS37441.1"/>
    </source>
</evidence>
<dbReference type="RefSeq" id="WP_154472887.1">
    <property type="nucleotide sequence ID" value="NZ_DBEWUL010000223.1"/>
</dbReference>
<dbReference type="EMBL" id="VUMD01000011">
    <property type="protein sequence ID" value="MSS37441.1"/>
    <property type="molecule type" value="Genomic_DNA"/>
</dbReference>
<dbReference type="AlphaFoldDB" id="A0A7X2NM59"/>
<dbReference type="Proteomes" id="UP000429958">
    <property type="component" value="Unassembled WGS sequence"/>
</dbReference>
<keyword evidence="2" id="KW-1185">Reference proteome</keyword>
<organism evidence="1 2">
    <name type="scientific">Clostridium porci</name>
    <dbReference type="NCBI Taxonomy" id="2605778"/>
    <lineage>
        <taxon>Bacteria</taxon>
        <taxon>Bacillati</taxon>
        <taxon>Bacillota</taxon>
        <taxon>Clostridia</taxon>
        <taxon>Eubacteriales</taxon>
        <taxon>Clostridiaceae</taxon>
        <taxon>Clostridium</taxon>
    </lineage>
</organism>
<name>A0A7X2NM59_9CLOT</name>
<comment type="caution">
    <text evidence="1">The sequence shown here is derived from an EMBL/GenBank/DDBJ whole genome shotgun (WGS) entry which is preliminary data.</text>
</comment>
<reference evidence="1 2" key="1">
    <citation type="submission" date="2019-08" db="EMBL/GenBank/DDBJ databases">
        <title>In-depth cultivation of the pig gut microbiome towards novel bacterial diversity and tailored functional studies.</title>
        <authorList>
            <person name="Wylensek D."/>
            <person name="Hitch T.C.A."/>
            <person name="Clavel T."/>
        </authorList>
    </citation>
    <scope>NUCLEOTIDE SEQUENCE [LARGE SCALE GENOMIC DNA]</scope>
    <source>
        <strain evidence="1 2">WCA-389-WT-23D1</strain>
    </source>
</reference>
<protein>
    <submittedName>
        <fullName evidence="1">Uncharacterized protein</fullName>
    </submittedName>
</protein>
<gene>
    <name evidence="1" type="ORF">FYJ39_12855</name>
</gene>